<sequence length="30" mass="3543">MEQWMNWAMELQAIAQAGLTYSKDKYSFNS</sequence>
<dbReference type="Gene3D" id="6.10.250.1120">
    <property type="match status" value="1"/>
</dbReference>
<protein>
    <submittedName>
        <fullName evidence="2">NUDIX hydrolase</fullName>
    </submittedName>
</protein>
<reference evidence="2 3" key="1">
    <citation type="submission" date="2010-08" db="EMBL/GenBank/DDBJ databases">
        <title>Complete sequence of Clostridium cellulovorans 743B.</title>
        <authorList>
            <consortium name="US DOE Joint Genome Institute"/>
            <person name="Lucas S."/>
            <person name="Copeland A."/>
            <person name="Lapidus A."/>
            <person name="Cheng J.-F."/>
            <person name="Bruce D."/>
            <person name="Goodwin L."/>
            <person name="Pitluck S."/>
            <person name="Chertkov O."/>
            <person name="Detter J.C."/>
            <person name="Han C."/>
            <person name="Tapia R."/>
            <person name="Land M."/>
            <person name="Hauser L."/>
            <person name="Chang Y.-J."/>
            <person name="Jeffries C."/>
            <person name="Kyrpides N."/>
            <person name="Ivanova N."/>
            <person name="Mikhailova N."/>
            <person name="Hemme C.L."/>
            <person name="Woyke T."/>
        </authorList>
    </citation>
    <scope>NUCLEOTIDE SEQUENCE [LARGE SCALE GENOMIC DNA]</scope>
    <source>
        <strain evidence="3">ATCC 35296 / DSM 3052 / OCM 3 / 743B</strain>
    </source>
</reference>
<name>D9SWI2_CLOC7</name>
<dbReference type="InterPro" id="IPR059176">
    <property type="entry name" value="UDP-X_N"/>
</dbReference>
<feature type="domain" description="UDP-X diphosphatase-like N-terminal oligomerisation" evidence="1">
    <location>
        <begin position="3"/>
        <end position="26"/>
    </location>
</feature>
<evidence type="ECO:0000259" key="1">
    <source>
        <dbReference type="Pfam" id="PF12535"/>
    </source>
</evidence>
<dbReference type="Proteomes" id="UP000002730">
    <property type="component" value="Chromosome"/>
</dbReference>
<keyword evidence="2" id="KW-0378">Hydrolase</keyword>
<accession>D9SWI2</accession>
<dbReference type="EMBL" id="CP002160">
    <property type="protein sequence ID" value="ADL53264.1"/>
    <property type="molecule type" value="Genomic_DNA"/>
</dbReference>
<evidence type="ECO:0000313" key="3">
    <source>
        <dbReference type="Proteomes" id="UP000002730"/>
    </source>
</evidence>
<organism evidence="2 3">
    <name type="scientific">Clostridium cellulovorans (strain ATCC 35296 / DSM 3052 / OCM 3 / 743B)</name>
    <dbReference type="NCBI Taxonomy" id="573061"/>
    <lineage>
        <taxon>Bacteria</taxon>
        <taxon>Bacillati</taxon>
        <taxon>Bacillota</taxon>
        <taxon>Clostridia</taxon>
        <taxon>Eubacteriales</taxon>
        <taxon>Clostridiaceae</taxon>
        <taxon>Clostridium</taxon>
    </lineage>
</organism>
<dbReference type="Pfam" id="PF12535">
    <property type="entry name" value="Nudix_N"/>
    <property type="match status" value="1"/>
</dbReference>
<dbReference type="GO" id="GO:0016787">
    <property type="term" value="F:hydrolase activity"/>
    <property type="evidence" value="ECO:0007669"/>
    <property type="project" value="UniProtKB-KW"/>
</dbReference>
<keyword evidence="3" id="KW-1185">Reference proteome</keyword>
<dbReference type="AlphaFoldDB" id="D9SWI2"/>
<gene>
    <name evidence="2" type="ordered locus">Clocel_3589</name>
</gene>
<dbReference type="KEGG" id="ccb:Clocel_3589"/>
<evidence type="ECO:0000313" key="2">
    <source>
        <dbReference type="EMBL" id="ADL53264.1"/>
    </source>
</evidence>
<dbReference type="HOGENOM" id="CLU_3402859_0_0_9"/>
<proteinExistence type="predicted"/>